<organism evidence="4 5">
    <name type="scientific">Leptospira weilii str. 2006001855</name>
    <dbReference type="NCBI Taxonomy" id="996804"/>
    <lineage>
        <taxon>Bacteria</taxon>
        <taxon>Pseudomonadati</taxon>
        <taxon>Spirochaetota</taxon>
        <taxon>Spirochaetia</taxon>
        <taxon>Leptospirales</taxon>
        <taxon>Leptospiraceae</taxon>
        <taxon>Leptospira</taxon>
    </lineage>
</organism>
<dbReference type="InterPro" id="IPR036770">
    <property type="entry name" value="Ankyrin_rpt-contain_sf"/>
</dbReference>
<accession>M6FE96</accession>
<dbReference type="SMART" id="SM00248">
    <property type="entry name" value="ANK"/>
    <property type="match status" value="6"/>
</dbReference>
<dbReference type="SUPFAM" id="SSF48403">
    <property type="entry name" value="Ankyrin repeat"/>
    <property type="match status" value="1"/>
</dbReference>
<reference evidence="4 5" key="1">
    <citation type="submission" date="2013-01" db="EMBL/GenBank/DDBJ databases">
        <authorList>
            <person name="Harkins D.M."/>
            <person name="Durkin A.S."/>
            <person name="Brinkac L.M."/>
            <person name="Haft D.H."/>
            <person name="Selengut J.D."/>
            <person name="Sanka R."/>
            <person name="DePew J."/>
            <person name="Purushe J."/>
            <person name="Hospenthal D.R."/>
            <person name="Murray C.K."/>
            <person name="Pimentel G."/>
            <person name="Wasfy M."/>
            <person name="Vinetz J.M."/>
            <person name="Sutton G.G."/>
            <person name="Nierman W.C."/>
            <person name="Fouts D.E."/>
        </authorList>
    </citation>
    <scope>NUCLEOTIDE SEQUENCE [LARGE SCALE GENOMIC DNA]</scope>
    <source>
        <strain evidence="4 5">2006001855</strain>
    </source>
</reference>
<gene>
    <name evidence="4" type="ORF">LEP1GSC038_1658</name>
</gene>
<sequence length="455" mass="51167">MDPSELFEAIRAKKLETVKKLLNEDCDLSVFEEGGNNTALALAAYMRQPEMIEYLLKKGANVNDRTKSGRTALHQAVWQYDKRSVELLLEAGADIHAFDNENWTPIWLSDRWESFSILIERGARVDGVDQDGATLLKRMALATSSSRQDDGIKMLNKLVELGLKVSNEKPNEYGKTLLMETINQYPTNKEKNQIAHWLLEQGMDPLHGSKSGGTALHYACKVGDLELVKTLLSFGANVNAKITDNADSFFGLKEGMTPLDCVTEYGSEHKSILAELKKAMGQSAPKAAMDLEIEGNVIRLQGKDRKKILEEMLQITKNLKANVFSHPDYDDPDHDLDWEFQGEEIDELDFFSKCVEDLELRPLVVRYVSQILNANEKEGEPIYVHDELEAGGYAMQALVATGEKAYLELLNKYIHSIDIDHTVHLHELMDVARKAYSKTQLAPIEKSLNKLGLAR</sequence>
<evidence type="ECO:0000256" key="1">
    <source>
        <dbReference type="ARBA" id="ARBA00022737"/>
    </source>
</evidence>
<evidence type="ECO:0000256" key="3">
    <source>
        <dbReference type="PROSITE-ProRule" id="PRU00023"/>
    </source>
</evidence>
<dbReference type="EMBL" id="AFJM02000060">
    <property type="protein sequence ID" value="EMM71068.1"/>
    <property type="molecule type" value="Genomic_DNA"/>
</dbReference>
<protein>
    <submittedName>
        <fullName evidence="4">Ankyrin repeat protein</fullName>
    </submittedName>
</protein>
<evidence type="ECO:0000313" key="4">
    <source>
        <dbReference type="EMBL" id="EMM71068.1"/>
    </source>
</evidence>
<dbReference type="PANTHER" id="PTHR24198:SF165">
    <property type="entry name" value="ANKYRIN REPEAT-CONTAINING PROTEIN-RELATED"/>
    <property type="match status" value="1"/>
</dbReference>
<feature type="repeat" description="ANK" evidence="3">
    <location>
        <begin position="35"/>
        <end position="67"/>
    </location>
</feature>
<keyword evidence="2 3" id="KW-0040">ANK repeat</keyword>
<dbReference type="InterPro" id="IPR002110">
    <property type="entry name" value="Ankyrin_rpt"/>
</dbReference>
<evidence type="ECO:0000256" key="2">
    <source>
        <dbReference type="ARBA" id="ARBA00023043"/>
    </source>
</evidence>
<dbReference type="Gene3D" id="1.25.40.20">
    <property type="entry name" value="Ankyrin repeat-containing domain"/>
    <property type="match status" value="2"/>
</dbReference>
<dbReference type="Pfam" id="PF12796">
    <property type="entry name" value="Ank_2"/>
    <property type="match status" value="2"/>
</dbReference>
<feature type="repeat" description="ANK" evidence="3">
    <location>
        <begin position="211"/>
        <end position="243"/>
    </location>
</feature>
<dbReference type="Proteomes" id="UP000012101">
    <property type="component" value="Unassembled WGS sequence"/>
</dbReference>
<dbReference type="PANTHER" id="PTHR24198">
    <property type="entry name" value="ANKYRIN REPEAT AND PROTEIN KINASE DOMAIN-CONTAINING PROTEIN"/>
    <property type="match status" value="1"/>
</dbReference>
<evidence type="ECO:0000313" key="5">
    <source>
        <dbReference type="Proteomes" id="UP000012101"/>
    </source>
</evidence>
<dbReference type="AlphaFoldDB" id="M6FE96"/>
<dbReference type="PROSITE" id="PS50297">
    <property type="entry name" value="ANK_REP_REGION"/>
    <property type="match status" value="3"/>
</dbReference>
<keyword evidence="1" id="KW-0677">Repeat</keyword>
<proteinExistence type="predicted"/>
<dbReference type="PROSITE" id="PS50088">
    <property type="entry name" value="ANK_REPEAT"/>
    <property type="match status" value="3"/>
</dbReference>
<comment type="caution">
    <text evidence="4">The sequence shown here is derived from an EMBL/GenBank/DDBJ whole genome shotgun (WGS) entry which is preliminary data.</text>
</comment>
<feature type="repeat" description="ANK" evidence="3">
    <location>
        <begin position="68"/>
        <end position="100"/>
    </location>
</feature>
<name>M6FE96_9LEPT</name>